<keyword evidence="3" id="KW-1185">Reference proteome</keyword>
<dbReference type="RefSeq" id="WP_338273477.1">
    <property type="nucleotide sequence ID" value="NZ_BTTX01000001.1"/>
</dbReference>
<dbReference type="EMBL" id="BTTX01000001">
    <property type="protein sequence ID" value="GMU03757.1"/>
    <property type="molecule type" value="Genomic_DNA"/>
</dbReference>
<keyword evidence="1" id="KW-0732">Signal</keyword>
<comment type="caution">
    <text evidence="2">The sequence shown here is derived from an EMBL/GenBank/DDBJ whole genome shotgun (WGS) entry which is preliminary data.</text>
</comment>
<evidence type="ECO:0000313" key="2">
    <source>
        <dbReference type="EMBL" id="GMU03757.1"/>
    </source>
</evidence>
<protein>
    <submittedName>
        <fullName evidence="2">Uncharacterized protein</fullName>
    </submittedName>
</protein>
<feature type="signal peptide" evidence="1">
    <location>
        <begin position="1"/>
        <end position="20"/>
    </location>
</feature>
<dbReference type="Proteomes" id="UP001342631">
    <property type="component" value="Unassembled WGS sequence"/>
</dbReference>
<sequence>MKKKLMAVVLAVFVTSPAYADEIDDRVRTVDDYLSRIKDKLDGIVSDSSSSDIDHALDSLSTVRENVEKLKSLDPQNDPGKYMASYYPDWISRFRESVQYLKRMKDAQVKADDSRLSERCNEAGRSLRSFMQEFVDKKDPNGLYRIPDEAEKVGRTYGDELKKMQDLHYEMERWKGSSRSFSESHGRWSDVKSELHDGANDIWDRWNRRMEETKYKCQELAKGKDWEPVKEALSKLGNFGQVRVVIRKKLDEKLQTVASQLRDLDAKSGDAASEIQAAQRSVDDLLGFLGELKEIQGEDREARELADRWPTHARALKESIDAYKKLKAGQNYFDADLKTCDTDVTEFTRFLAEKVSAEAKKNPKESANEIRTRAEPLQKKWQGMKSDADKLTSEMSGFRDRVNFSFRDGEWSRVVDALQGSAAKSLASFNVKRAQLYENDPCRQLQFGVLAKAVVDALKLLGEHRGTIVSRYEATKVRFWAWKKDAQDFRWTVHLQSKELRQAICDDADWDKKLQQMADANASRNQSRFDDLLSRRDQILGEVDLLIRDSKDVSLLPFRRKVVEYLNPLLPLREWDLKGYGNPYISTRVERGKQEHQNRQRNYKVKELEFPCSNPVTGGSWCRLDYMDGCTIVEIKPRNKGALEQGYKQLKAYKQGLEDMYKQQGKAMFAKNFAELAKCESNGELKLGTKIDDYDFCPSDEAEFTAAKAQLDLNLEPPALDN</sequence>
<name>A0ABQ6QIS9_9BACT</name>
<gene>
    <name evidence="2" type="ORF">ASNO1_00090</name>
</gene>
<organism evidence="2 3">
    <name type="scientific">Corallococcus caeni</name>
    <dbReference type="NCBI Taxonomy" id="3082388"/>
    <lineage>
        <taxon>Bacteria</taxon>
        <taxon>Pseudomonadati</taxon>
        <taxon>Myxococcota</taxon>
        <taxon>Myxococcia</taxon>
        <taxon>Myxococcales</taxon>
        <taxon>Cystobacterineae</taxon>
        <taxon>Myxococcaceae</taxon>
        <taxon>Corallococcus</taxon>
    </lineage>
</organism>
<evidence type="ECO:0000256" key="1">
    <source>
        <dbReference type="SAM" id="SignalP"/>
    </source>
</evidence>
<feature type="chain" id="PRO_5045395657" evidence="1">
    <location>
        <begin position="21"/>
        <end position="722"/>
    </location>
</feature>
<accession>A0ABQ6QIS9</accession>
<reference evidence="2 3" key="1">
    <citation type="journal article" date="2024" name="Arch. Microbiol.">
        <title>Corallococcus caeni sp. nov., a novel myxobacterium isolated from activated sludge.</title>
        <authorList>
            <person name="Tomita S."/>
            <person name="Nakai R."/>
            <person name="Kuroda K."/>
            <person name="Kurashita H."/>
            <person name="Hatamoto M."/>
            <person name="Yamaguchi T."/>
            <person name="Narihiro T."/>
        </authorList>
    </citation>
    <scope>NUCLEOTIDE SEQUENCE [LARGE SCALE GENOMIC DNA]</scope>
    <source>
        <strain evidence="2 3">NO1</strain>
    </source>
</reference>
<proteinExistence type="predicted"/>
<evidence type="ECO:0000313" key="3">
    <source>
        <dbReference type="Proteomes" id="UP001342631"/>
    </source>
</evidence>